<organism evidence="2 3">
    <name type="scientific">Aquirufa novilacunae</name>
    <dbReference type="NCBI Taxonomy" id="3139305"/>
    <lineage>
        <taxon>Bacteria</taxon>
        <taxon>Pseudomonadati</taxon>
        <taxon>Bacteroidota</taxon>
        <taxon>Cytophagia</taxon>
        <taxon>Cytophagales</taxon>
        <taxon>Flectobacillaceae</taxon>
        <taxon>Aquirufa</taxon>
    </lineage>
</organism>
<dbReference type="Pfam" id="PF02661">
    <property type="entry name" value="Fic"/>
    <property type="match status" value="1"/>
</dbReference>
<dbReference type="Gene3D" id="1.10.3290.10">
    <property type="entry name" value="Fido-like domain"/>
    <property type="match status" value="1"/>
</dbReference>
<dbReference type="InterPro" id="IPR040198">
    <property type="entry name" value="Fido_containing"/>
</dbReference>
<dbReference type="InterPro" id="IPR036597">
    <property type="entry name" value="Fido-like_dom_sf"/>
</dbReference>
<proteinExistence type="predicted"/>
<sequence>MSTATFKHFDLKLIEPDFGSSLTDLIIELDYLRKKQLGGSTHPKVFFQLKNIFHKLESIGSASIEGNNTTIAEYMETNLSDKKQFSEGIKEIQNIEKSMAFVEESIASHPINRAFISEMHKMIVDDLMLPPQGEGDSTPGQYRQVNLEISKSTHKPPEWLQVKEYMEELLNFVNREDSPKYDLLKTAIAHHRFVWIHPFRNGNGRTVRLFTYAMLVKAGFNVNVGRIINPTAVFCSNRNDYYSYLSAADNGTRAGMLSWIEYVLKGLKEEIEKIDKLSDYEYLRKEILMPSINLSLERKYITDLEAKILKRAVELQVISAADLKSIFPGKADSEVSRQIRKLIEQRMLTQEKDGGRKYVLRFDNSYLLRSIIQLLGDKGFLPVWDEE</sequence>
<dbReference type="Proteomes" id="UP001623559">
    <property type="component" value="Unassembled WGS sequence"/>
</dbReference>
<evidence type="ECO:0000313" key="2">
    <source>
        <dbReference type="EMBL" id="MFL0206821.1"/>
    </source>
</evidence>
<protein>
    <submittedName>
        <fullName evidence="2">Fic family protein</fullName>
    </submittedName>
</protein>
<dbReference type="InterPro" id="IPR003812">
    <property type="entry name" value="Fido"/>
</dbReference>
<name>A0ABW8SZE8_9BACT</name>
<feature type="domain" description="Fido" evidence="1">
    <location>
        <begin position="111"/>
        <end position="265"/>
    </location>
</feature>
<dbReference type="PANTHER" id="PTHR13504">
    <property type="entry name" value="FIDO DOMAIN-CONTAINING PROTEIN DDB_G0283145"/>
    <property type="match status" value="1"/>
</dbReference>
<reference evidence="2 3" key="1">
    <citation type="submission" date="2024-07" db="EMBL/GenBank/DDBJ databases">
        <authorList>
            <person name="Pitt A."/>
            <person name="Hahn M.W."/>
        </authorList>
    </citation>
    <scope>NUCLEOTIDE SEQUENCE [LARGE SCALE GENOMIC DNA]</scope>
    <source>
        <strain evidence="2 3">2-AUSEE-184A6</strain>
    </source>
</reference>
<comment type="caution">
    <text evidence="2">The sequence shown here is derived from an EMBL/GenBank/DDBJ whole genome shotgun (WGS) entry which is preliminary data.</text>
</comment>
<dbReference type="PROSITE" id="PS51459">
    <property type="entry name" value="FIDO"/>
    <property type="match status" value="1"/>
</dbReference>
<dbReference type="PANTHER" id="PTHR13504:SF38">
    <property type="entry name" value="FIDO DOMAIN-CONTAINING PROTEIN"/>
    <property type="match status" value="1"/>
</dbReference>
<dbReference type="EMBL" id="JBEWZG010000003">
    <property type="protein sequence ID" value="MFL0206821.1"/>
    <property type="molecule type" value="Genomic_DNA"/>
</dbReference>
<evidence type="ECO:0000259" key="1">
    <source>
        <dbReference type="PROSITE" id="PS51459"/>
    </source>
</evidence>
<accession>A0ABW8SZE8</accession>
<dbReference type="RefSeq" id="WP_406778368.1">
    <property type="nucleotide sequence ID" value="NZ_JBEWZG010000003.1"/>
</dbReference>
<evidence type="ECO:0000313" key="3">
    <source>
        <dbReference type="Proteomes" id="UP001623559"/>
    </source>
</evidence>
<dbReference type="SUPFAM" id="SSF140931">
    <property type="entry name" value="Fic-like"/>
    <property type="match status" value="1"/>
</dbReference>
<gene>
    <name evidence="2" type="ORF">V7S74_08710</name>
</gene>